<name>A0A841T4H3_9BACL</name>
<dbReference type="AlphaFoldDB" id="A0A841T4H3"/>
<dbReference type="InterPro" id="IPR050204">
    <property type="entry name" value="AraC_XylS_family_regulators"/>
</dbReference>
<comment type="caution">
    <text evidence="5">The sequence shown here is derived from an EMBL/GenBank/DDBJ whole genome shotgun (WGS) entry which is preliminary data.</text>
</comment>
<sequence>MTHPYRPVHSPALEPGLTSPWYDCREYTPSRGLESHIAAFWTMDYRPVPENQLHRIIPDGCVDIVVDLLSPSSRKAAYIVGLATRSEVLEFSQARSLFGIRIYSESVRALFQFPLSEFREHRVYLEEIWGLEGQYWIEEIQAAQTKSDIVKVVERKLSQMLTRGDESTPSLVYESLMHIYDSKGSLSVGSLADKVHFSERHLRRAFDKELGLSPKEMLGIVRFQSVLQELSRGGHSSLSDLALKYGYYDQSHFANSFARYYGVPLKRLTGRG</sequence>
<protein>
    <submittedName>
        <fullName evidence="5">Helix-turn-helix transcriptional regulator</fullName>
    </submittedName>
</protein>
<dbReference type="PROSITE" id="PS01124">
    <property type="entry name" value="HTH_ARAC_FAMILY_2"/>
    <property type="match status" value="1"/>
</dbReference>
<dbReference type="Pfam" id="PF20240">
    <property type="entry name" value="DUF6597"/>
    <property type="match status" value="1"/>
</dbReference>
<dbReference type="InterPro" id="IPR018060">
    <property type="entry name" value="HTH_AraC"/>
</dbReference>
<dbReference type="GO" id="GO:0003700">
    <property type="term" value="F:DNA-binding transcription factor activity"/>
    <property type="evidence" value="ECO:0007669"/>
    <property type="project" value="InterPro"/>
</dbReference>
<keyword evidence="2" id="KW-0238">DNA-binding</keyword>
<organism evidence="5 6">
    <name type="scientific">Cohnella thailandensis</name>
    <dbReference type="NCBI Taxonomy" id="557557"/>
    <lineage>
        <taxon>Bacteria</taxon>
        <taxon>Bacillati</taxon>
        <taxon>Bacillota</taxon>
        <taxon>Bacilli</taxon>
        <taxon>Bacillales</taxon>
        <taxon>Paenibacillaceae</taxon>
        <taxon>Cohnella</taxon>
    </lineage>
</organism>
<evidence type="ECO:0000256" key="2">
    <source>
        <dbReference type="ARBA" id="ARBA00023125"/>
    </source>
</evidence>
<dbReference type="Pfam" id="PF12833">
    <property type="entry name" value="HTH_18"/>
    <property type="match status" value="1"/>
</dbReference>
<proteinExistence type="predicted"/>
<evidence type="ECO:0000313" key="6">
    <source>
        <dbReference type="Proteomes" id="UP000535838"/>
    </source>
</evidence>
<dbReference type="GO" id="GO:0043565">
    <property type="term" value="F:sequence-specific DNA binding"/>
    <property type="evidence" value="ECO:0007669"/>
    <property type="project" value="InterPro"/>
</dbReference>
<dbReference type="Gene3D" id="1.10.10.60">
    <property type="entry name" value="Homeodomain-like"/>
    <property type="match status" value="1"/>
</dbReference>
<evidence type="ECO:0000259" key="4">
    <source>
        <dbReference type="PROSITE" id="PS01124"/>
    </source>
</evidence>
<dbReference type="PANTHER" id="PTHR46796:SF13">
    <property type="entry name" value="HTH-TYPE TRANSCRIPTIONAL ACTIVATOR RHAS"/>
    <property type="match status" value="1"/>
</dbReference>
<keyword evidence="6" id="KW-1185">Reference proteome</keyword>
<evidence type="ECO:0000256" key="3">
    <source>
        <dbReference type="ARBA" id="ARBA00023163"/>
    </source>
</evidence>
<dbReference type="EMBL" id="JACJVQ010000023">
    <property type="protein sequence ID" value="MBB6637535.1"/>
    <property type="molecule type" value="Genomic_DNA"/>
</dbReference>
<dbReference type="RefSeq" id="WP_185122743.1">
    <property type="nucleotide sequence ID" value="NZ_JACJVQ010000023.1"/>
</dbReference>
<dbReference type="InterPro" id="IPR046532">
    <property type="entry name" value="DUF6597"/>
</dbReference>
<dbReference type="PANTHER" id="PTHR46796">
    <property type="entry name" value="HTH-TYPE TRANSCRIPTIONAL ACTIVATOR RHAS-RELATED"/>
    <property type="match status" value="1"/>
</dbReference>
<keyword evidence="1" id="KW-0805">Transcription regulation</keyword>
<reference evidence="5 6" key="1">
    <citation type="submission" date="2020-08" db="EMBL/GenBank/DDBJ databases">
        <title>Cohnella phylogeny.</title>
        <authorList>
            <person name="Dunlap C."/>
        </authorList>
    </citation>
    <scope>NUCLEOTIDE SEQUENCE [LARGE SCALE GENOMIC DNA]</scope>
    <source>
        <strain evidence="5 6">DSM 25241</strain>
    </source>
</reference>
<keyword evidence="3" id="KW-0804">Transcription</keyword>
<evidence type="ECO:0000256" key="1">
    <source>
        <dbReference type="ARBA" id="ARBA00023015"/>
    </source>
</evidence>
<evidence type="ECO:0000313" key="5">
    <source>
        <dbReference type="EMBL" id="MBB6637535.1"/>
    </source>
</evidence>
<dbReference type="SMART" id="SM00342">
    <property type="entry name" value="HTH_ARAC"/>
    <property type="match status" value="1"/>
</dbReference>
<gene>
    <name evidence="5" type="ORF">H7B67_25680</name>
</gene>
<feature type="domain" description="HTH araC/xylS-type" evidence="4">
    <location>
        <begin position="170"/>
        <end position="271"/>
    </location>
</feature>
<accession>A0A841T4H3</accession>
<dbReference type="Proteomes" id="UP000535838">
    <property type="component" value="Unassembled WGS sequence"/>
</dbReference>